<protein>
    <recommendedName>
        <fullName evidence="3">Secreted protein</fullName>
    </recommendedName>
</protein>
<evidence type="ECO:0000313" key="2">
    <source>
        <dbReference type="EMBL" id="SBP38739.1"/>
    </source>
</evidence>
<evidence type="ECO:0008006" key="3">
    <source>
        <dbReference type="Google" id="ProtNLM"/>
    </source>
</evidence>
<proteinExistence type="predicted"/>
<feature type="signal peptide" evidence="1">
    <location>
        <begin position="1"/>
        <end position="41"/>
    </location>
</feature>
<dbReference type="AlphaFoldDB" id="A0A1A7Z833"/>
<reference evidence="2" key="2">
    <citation type="submission" date="2016-06" db="EMBL/GenBank/DDBJ databases">
        <title>The genome of a short-lived fish provides insights into sex chromosome evolution and the genetic control of aging.</title>
        <authorList>
            <person name="Reichwald K."/>
            <person name="Felder M."/>
            <person name="Petzold A."/>
            <person name="Koch P."/>
            <person name="Groth M."/>
            <person name="Platzer M."/>
        </authorList>
    </citation>
    <scope>NUCLEOTIDE SEQUENCE</scope>
    <source>
        <tissue evidence="2">Brain</tissue>
    </source>
</reference>
<name>A0A1A7Z833_NOTFU</name>
<sequence length="87" mass="9979">MSFRSCSSFLSCTTYLAWSCLSSHRLRILWFALHACLPVHAQNRPHRSSFSQFASTQLLVSDHSGPVPFLCFRRSAFSSSFVRLFLF</sequence>
<accession>A0A1A7Z833</accession>
<gene>
    <name evidence="2" type="primary">Nfu_g_1_018622</name>
</gene>
<reference evidence="2" key="1">
    <citation type="submission" date="2016-05" db="EMBL/GenBank/DDBJ databases">
        <authorList>
            <person name="Lavstsen T."/>
            <person name="Jespersen J.S."/>
        </authorList>
    </citation>
    <scope>NUCLEOTIDE SEQUENCE</scope>
    <source>
        <tissue evidence="2">Brain</tissue>
    </source>
</reference>
<evidence type="ECO:0000256" key="1">
    <source>
        <dbReference type="SAM" id="SignalP"/>
    </source>
</evidence>
<dbReference type="EMBL" id="HADY01000254">
    <property type="protein sequence ID" value="SBP38739.1"/>
    <property type="molecule type" value="Transcribed_RNA"/>
</dbReference>
<keyword evidence="1" id="KW-0732">Signal</keyword>
<organism evidence="2">
    <name type="scientific">Nothobranchius furzeri</name>
    <name type="common">Turquoise killifish</name>
    <dbReference type="NCBI Taxonomy" id="105023"/>
    <lineage>
        <taxon>Eukaryota</taxon>
        <taxon>Metazoa</taxon>
        <taxon>Chordata</taxon>
        <taxon>Craniata</taxon>
        <taxon>Vertebrata</taxon>
        <taxon>Euteleostomi</taxon>
        <taxon>Actinopterygii</taxon>
        <taxon>Neopterygii</taxon>
        <taxon>Teleostei</taxon>
        <taxon>Neoteleostei</taxon>
        <taxon>Acanthomorphata</taxon>
        <taxon>Ovalentaria</taxon>
        <taxon>Atherinomorphae</taxon>
        <taxon>Cyprinodontiformes</taxon>
        <taxon>Nothobranchiidae</taxon>
        <taxon>Nothobranchius</taxon>
    </lineage>
</organism>
<feature type="chain" id="PRO_5008364449" description="Secreted protein" evidence="1">
    <location>
        <begin position="42"/>
        <end position="87"/>
    </location>
</feature>